<name>A0A239F104_9ACTN</name>
<keyword evidence="2" id="KW-1133">Transmembrane helix</keyword>
<keyword evidence="1" id="KW-0175">Coiled coil</keyword>
<dbReference type="RefSeq" id="WP_089224228.1">
    <property type="nucleotide sequence ID" value="NZ_FZOF01000006.1"/>
</dbReference>
<dbReference type="SUPFAM" id="SSF48371">
    <property type="entry name" value="ARM repeat"/>
    <property type="match status" value="1"/>
</dbReference>
<dbReference type="EMBL" id="FZOF01000006">
    <property type="protein sequence ID" value="SNS50515.1"/>
    <property type="molecule type" value="Genomic_DNA"/>
</dbReference>
<gene>
    <name evidence="3" type="ORF">SAMN05216252_106254</name>
</gene>
<evidence type="ECO:0000313" key="4">
    <source>
        <dbReference type="Proteomes" id="UP000198280"/>
    </source>
</evidence>
<evidence type="ECO:0000256" key="2">
    <source>
        <dbReference type="SAM" id="Phobius"/>
    </source>
</evidence>
<accession>A0A239F104</accession>
<feature type="transmembrane region" description="Helical" evidence="2">
    <location>
        <begin position="924"/>
        <end position="946"/>
    </location>
</feature>
<feature type="transmembrane region" description="Helical" evidence="2">
    <location>
        <begin position="855"/>
        <end position="878"/>
    </location>
</feature>
<evidence type="ECO:0000256" key="1">
    <source>
        <dbReference type="SAM" id="Coils"/>
    </source>
</evidence>
<protein>
    <submittedName>
        <fullName evidence="3">Phage-related protein</fullName>
    </submittedName>
</protein>
<feature type="transmembrane region" description="Helical" evidence="2">
    <location>
        <begin position="468"/>
        <end position="487"/>
    </location>
</feature>
<feature type="transmembrane region" description="Helical" evidence="2">
    <location>
        <begin position="898"/>
        <end position="917"/>
    </location>
</feature>
<organism evidence="3 4">
    <name type="scientific">Actinacidiphila glaucinigra</name>
    <dbReference type="NCBI Taxonomy" id="235986"/>
    <lineage>
        <taxon>Bacteria</taxon>
        <taxon>Bacillati</taxon>
        <taxon>Actinomycetota</taxon>
        <taxon>Actinomycetes</taxon>
        <taxon>Kitasatosporales</taxon>
        <taxon>Streptomycetaceae</taxon>
        <taxon>Actinacidiphila</taxon>
    </lineage>
</organism>
<feature type="transmembrane region" description="Helical" evidence="2">
    <location>
        <begin position="507"/>
        <end position="532"/>
    </location>
</feature>
<dbReference type="InterPro" id="IPR016024">
    <property type="entry name" value="ARM-type_fold"/>
</dbReference>
<feature type="coiled-coil region" evidence="1">
    <location>
        <begin position="302"/>
        <end position="329"/>
    </location>
</feature>
<evidence type="ECO:0000313" key="3">
    <source>
        <dbReference type="EMBL" id="SNS50515.1"/>
    </source>
</evidence>
<keyword evidence="4" id="KW-1185">Reference proteome</keyword>
<keyword evidence="2" id="KW-0812">Transmembrane</keyword>
<dbReference type="Proteomes" id="UP000198280">
    <property type="component" value="Unassembled WGS sequence"/>
</dbReference>
<sequence length="1574" mass="168140">MAEAQIVGRVAVKVMPDTSGFKQDLKEKLEKIENDLAITIRTKADPKGAQSDVLQIVREINRHNKDTDVRKIRFYTKLDYHGMATEVTNAVREYQNKANKHRVVFSATGRQVVQEARRTRQEANAELTDLHLAVNLDNQGSVLAAVGKVKAALVALGETDIEVDLNEDSLNAAAELFEDRLDEIGSIELRVDKSSQNSVKSAIAQIDRELEKLAEVEIRVKVDQASLEAERRKLEKALRLELKVDPRSSNSVKAAIAQIDAELAKRKEIDLSVKLDDKSLQKARERLEKHLTLDLTVDKKSMSSVEAALKQVEDQLDELSREEIKVKLDKRSLLVAQTQLKGILDAEVQAKVTADRAAAQQAADEIQAQLDEIRVRPDLDAKQVAQTKRQLEAAFAQMRNLRAKITPELDALAKRDVERDIDDLQDRIDKLKSDIEPEVSRTGIAAVLAHMAALTRDRIVDLIPRVKLSAAAAAVATLKALSGARVLGDLFRNLWDSIKNLDKAAPIIGSLATAILGLGGSGIAATSNLAALSASLASIAPTALLLPGLFGGIAVGLGVTIAAFKDFNKRVPEVKQALSGLQDAISDNFWAKAEKPIRAVVDDLLPKFTSGVKKTATELGGFFGQFATELGTSLGPVLDQMFTDLSASIGNATKGTDTFASIIARLGSVGTSYLPALANWFVDIAEKFDAFLKRKGENGLKEDIDQGIDALKDLGSVLFNVGGILAGVARAATAAGGSTLHTLADALQRIHAIVDSKGFQSGLTQVFYAAHQAMQEIATVSGPAVERFFKSLGGLLTSVLPQVGAIIGTALGAVADALAQPAVTDGIKALLDGVQSAVEALAPAMAPLGEALGSIASLAGTLLSSLGPLVAAVLTPLSQAFTQLVPVIEPLVTLLGDALGGVVAALAPLLLGLVSALTPLIEALVTGLAPIVPLISAALAVMSAALMPVIDVLIEILSAAILPLIPVVQRLAAEFLPKISEAFAHVAEALTPLLNILKQVVDFIMPILVPAIEWLAGILLDSLVEALDGVGKYFDATFDYVMAVWEFFSDLFHGNWDQLWGDILNIGKAFWNQIKAAFQILLNIGIIGAFGKGWKILKAGWEAGWTAIRTFGTSLWASIRTNFATFMTTLRETPTAALAALRKFFGDTWVSIRTAAVEAWEAVKRVFMSKVGETVTTVRELPGKVKAAFGDAKTLLLSAGRAIIRGLIDGLKSMFSSVRSTLGGLTDKLKDWKGPAPKDARLLYDAGQLIIKGLIKGLESQYDKVRQSLVDLTSKIPKNASKGLKDRISKDRTKLLQLAADWDAGAKKLEAARDKLDRIREDAKNFRDEIRDKVIDTGDVTKIEDDSFEGIKKGLTDAVEKAKRFAEVLKKLKALGLNATSFEQIASAGPEAGLKAAEEIANAGKDGVDSINDLQKELEKYATSAGNTASHYLFDAGIKAAEGLVKGLEKEQAAIEKQMLKIADAMVKAIKKALDIHSPSRLFRKLGQFVGKGFGLGVEDEQGRVERATNALASSATAGAASGQVTAAVSGGLSAGTGQSVTKVLNYYAGSNGGSLSSEEELFAAASRARMVGW</sequence>
<reference evidence="3 4" key="1">
    <citation type="submission" date="2017-06" db="EMBL/GenBank/DDBJ databases">
        <authorList>
            <person name="Kim H.J."/>
            <person name="Triplett B.A."/>
        </authorList>
    </citation>
    <scope>NUCLEOTIDE SEQUENCE [LARGE SCALE GENOMIC DNA]</scope>
    <source>
        <strain evidence="3 4">CGMCC 4.1858</strain>
    </source>
</reference>
<proteinExistence type="predicted"/>
<keyword evidence="2" id="KW-0472">Membrane</keyword>
<feature type="transmembrane region" description="Helical" evidence="2">
    <location>
        <begin position="544"/>
        <end position="564"/>
    </location>
</feature>
<feature type="coiled-coil region" evidence="1">
    <location>
        <begin position="356"/>
        <end position="434"/>
    </location>
</feature>
<dbReference type="OrthoDB" id="3404808at2"/>